<dbReference type="AlphaFoldDB" id="A0A5J4W3R7"/>
<organism evidence="2 3">
    <name type="scientific">Streblomastix strix</name>
    <dbReference type="NCBI Taxonomy" id="222440"/>
    <lineage>
        <taxon>Eukaryota</taxon>
        <taxon>Metamonada</taxon>
        <taxon>Preaxostyla</taxon>
        <taxon>Oxymonadida</taxon>
        <taxon>Streblomastigidae</taxon>
        <taxon>Streblomastix</taxon>
    </lineage>
</organism>
<evidence type="ECO:0000256" key="1">
    <source>
        <dbReference type="SAM" id="MobiDB-lite"/>
    </source>
</evidence>
<dbReference type="EMBL" id="SNRW01003592">
    <property type="protein sequence ID" value="KAA6389425.1"/>
    <property type="molecule type" value="Genomic_DNA"/>
</dbReference>
<feature type="compositionally biased region" description="Polar residues" evidence="1">
    <location>
        <begin position="295"/>
        <end position="322"/>
    </location>
</feature>
<accession>A0A5J4W3R7</accession>
<feature type="compositionally biased region" description="Polar residues" evidence="1">
    <location>
        <begin position="237"/>
        <end position="258"/>
    </location>
</feature>
<feature type="compositionally biased region" description="Basic and acidic residues" evidence="1">
    <location>
        <begin position="380"/>
        <end position="391"/>
    </location>
</feature>
<dbReference type="Proteomes" id="UP000324800">
    <property type="component" value="Unassembled WGS sequence"/>
</dbReference>
<evidence type="ECO:0000313" key="3">
    <source>
        <dbReference type="Proteomes" id="UP000324800"/>
    </source>
</evidence>
<feature type="compositionally biased region" description="Polar residues" evidence="1">
    <location>
        <begin position="121"/>
        <end position="138"/>
    </location>
</feature>
<name>A0A5J4W3R7_9EUKA</name>
<proteinExistence type="predicted"/>
<comment type="caution">
    <text evidence="2">The sequence shown here is derived from an EMBL/GenBank/DDBJ whole genome shotgun (WGS) entry which is preliminary data.</text>
</comment>
<gene>
    <name evidence="2" type="ORF">EZS28_015045</name>
</gene>
<feature type="compositionally biased region" description="Basic and acidic residues" evidence="1">
    <location>
        <begin position="168"/>
        <end position="187"/>
    </location>
</feature>
<feature type="region of interest" description="Disordered" evidence="1">
    <location>
        <begin position="68"/>
        <end position="88"/>
    </location>
</feature>
<evidence type="ECO:0000313" key="2">
    <source>
        <dbReference type="EMBL" id="KAA6389425.1"/>
    </source>
</evidence>
<feature type="compositionally biased region" description="Polar residues" evidence="1">
    <location>
        <begin position="1"/>
        <end position="14"/>
    </location>
</feature>
<feature type="non-terminal residue" evidence="2">
    <location>
        <position position="1"/>
    </location>
</feature>
<sequence>NIQNGQQWRGNNRPNLHPPLQPIWKPSLQCFLHKQALKCWIQRSAQIPGIGQPLPKQLDSEQIWEHDSVTAHRHQSGIGTDTEDMDTDRDSIRVISPSRHGTASGSLKKNQNQNLIQHPSIYDNITPSRHSSQSQPNYGSRRGSKSGSPMNIRHPSIYDNIPASRHASRADIEDQDIGKDKDKEKIYSRNNSRMTSPRKGVQPVIIESRQVIRKPSIYDNISPSRKVSRIDSKQLGRKQSISNGTQTTPRDGNINAYNNDDEIKPRRQRSKSELNAGSRIGSRIGSGIGSRSDIKQQQNNNNTPSRQGSRQTSPRKINNGSQYDDVKFKQKPSRYNSKQQIQQQQQPRIIDDIGRKQRNQLDTPRSTDSESAESVTEDDVFSHKSDVKGVDYPDEGVI</sequence>
<protein>
    <submittedName>
        <fullName evidence="2">Uncharacterized protein</fullName>
    </submittedName>
</protein>
<feature type="region of interest" description="Disordered" evidence="1">
    <location>
        <begin position="121"/>
        <end position="202"/>
    </location>
</feature>
<feature type="region of interest" description="Disordered" evidence="1">
    <location>
        <begin position="217"/>
        <end position="398"/>
    </location>
</feature>
<reference evidence="2 3" key="1">
    <citation type="submission" date="2019-03" db="EMBL/GenBank/DDBJ databases">
        <title>Single cell metagenomics reveals metabolic interactions within the superorganism composed of flagellate Streblomastix strix and complex community of Bacteroidetes bacteria on its surface.</title>
        <authorList>
            <person name="Treitli S.C."/>
            <person name="Kolisko M."/>
            <person name="Husnik F."/>
            <person name="Keeling P."/>
            <person name="Hampl V."/>
        </authorList>
    </citation>
    <scope>NUCLEOTIDE SEQUENCE [LARGE SCALE GENOMIC DNA]</scope>
    <source>
        <strain evidence="2">ST1C</strain>
    </source>
</reference>
<feature type="compositionally biased region" description="Low complexity" evidence="1">
    <location>
        <begin position="277"/>
        <end position="291"/>
    </location>
</feature>
<feature type="region of interest" description="Disordered" evidence="1">
    <location>
        <begin position="1"/>
        <end position="20"/>
    </location>
</feature>